<dbReference type="RefSeq" id="WP_107557114.1">
    <property type="nucleotide sequence ID" value="NZ_CANQVP010000022.1"/>
</dbReference>
<keyword evidence="3" id="KW-0812">Transmembrane</keyword>
<evidence type="ECO:0000256" key="3">
    <source>
        <dbReference type="SAM" id="Phobius"/>
    </source>
</evidence>
<organism evidence="4 5">
    <name type="scientific">Mammaliicoccus vitulinus</name>
    <dbReference type="NCBI Taxonomy" id="71237"/>
    <lineage>
        <taxon>Bacteria</taxon>
        <taxon>Bacillati</taxon>
        <taxon>Bacillota</taxon>
        <taxon>Bacilli</taxon>
        <taxon>Bacillales</taxon>
        <taxon>Staphylococcaceae</taxon>
        <taxon>Mammaliicoccus</taxon>
    </lineage>
</organism>
<dbReference type="Pfam" id="PF07963">
    <property type="entry name" value="N_methyl"/>
    <property type="match status" value="1"/>
</dbReference>
<dbReference type="OrthoDB" id="2412425at2"/>
<feature type="transmembrane region" description="Helical" evidence="3">
    <location>
        <begin position="6"/>
        <end position="28"/>
    </location>
</feature>
<evidence type="ECO:0000256" key="2">
    <source>
        <dbReference type="ARBA" id="ARBA00023287"/>
    </source>
</evidence>
<dbReference type="EMBL" id="PZFK01000015">
    <property type="protein sequence ID" value="PTI29388.1"/>
    <property type="molecule type" value="Genomic_DNA"/>
</dbReference>
<dbReference type="Proteomes" id="UP000241209">
    <property type="component" value="Unassembled WGS sequence"/>
</dbReference>
<dbReference type="NCBIfam" id="NF040982">
    <property type="entry name" value="ComGD"/>
    <property type="match status" value="1"/>
</dbReference>
<evidence type="ECO:0000313" key="5">
    <source>
        <dbReference type="Proteomes" id="UP000241209"/>
    </source>
</evidence>
<keyword evidence="2" id="KW-0178">Competence</keyword>
<evidence type="ECO:0000313" key="4">
    <source>
        <dbReference type="EMBL" id="PTI29388.1"/>
    </source>
</evidence>
<comment type="subcellular location">
    <subcellularLocation>
        <location evidence="1">Cell surface</location>
    </subcellularLocation>
</comment>
<dbReference type="PROSITE" id="PS00409">
    <property type="entry name" value="PROKAR_NTER_METHYL"/>
    <property type="match status" value="1"/>
</dbReference>
<dbReference type="InterPro" id="IPR016785">
    <property type="entry name" value="ComGD"/>
</dbReference>
<reference evidence="4 5" key="1">
    <citation type="journal article" date="2016" name="Front. Microbiol.">
        <title>Comprehensive Phylogenetic Analysis of Bovine Non-aureus Staphylococci Species Based on Whole-Genome Sequencing.</title>
        <authorList>
            <person name="Naushad S."/>
            <person name="Barkema H.W."/>
            <person name="Luby C."/>
            <person name="Condas L.A."/>
            <person name="Nobrega D.B."/>
            <person name="Carson D.A."/>
            <person name="De Buck J."/>
        </authorList>
    </citation>
    <scope>NUCLEOTIDE SEQUENCE [LARGE SCALE GENOMIC DNA]</scope>
    <source>
        <strain evidence="4 5">SNUC 2204</strain>
    </source>
</reference>
<name>A0A2T4PST4_9STAP</name>
<gene>
    <name evidence="4" type="ORF">BU072_08510</name>
</gene>
<evidence type="ECO:0000256" key="1">
    <source>
        <dbReference type="ARBA" id="ARBA00004241"/>
    </source>
</evidence>
<keyword evidence="3" id="KW-0472">Membrane</keyword>
<dbReference type="AlphaFoldDB" id="A0A2T4PST4"/>
<dbReference type="GO" id="GO:0030420">
    <property type="term" value="P:establishment of competence for transformation"/>
    <property type="evidence" value="ECO:0007669"/>
    <property type="project" value="UniProtKB-KW"/>
</dbReference>
<sequence length="142" mass="16481">MENKGFTLIEMIIVISILSLIFMVTMSLSISSVDKIGLTSGIKDFETKLEYLETKSLATKRPILVWFKPNSEKIYYQLEKDNIQTLNLYKGNISKDNKFTTLVFDGEGNINQFGTLKMNFSNKKYNVVFRIEKGRYRIVEEQ</sequence>
<protein>
    <submittedName>
        <fullName evidence="4">Prepilin-type cleavage/methylation domain-containing protein</fullName>
    </submittedName>
</protein>
<comment type="caution">
    <text evidence="4">The sequence shown here is derived from an EMBL/GenBank/DDBJ whole genome shotgun (WGS) entry which is preliminary data.</text>
</comment>
<dbReference type="NCBIfam" id="TIGR02532">
    <property type="entry name" value="IV_pilin_GFxxxE"/>
    <property type="match status" value="1"/>
</dbReference>
<accession>A0A2T4PST4</accession>
<keyword evidence="3" id="KW-1133">Transmembrane helix</keyword>
<dbReference type="InterPro" id="IPR012902">
    <property type="entry name" value="N_methyl_site"/>
</dbReference>
<dbReference type="SUPFAM" id="SSF54523">
    <property type="entry name" value="Pili subunits"/>
    <property type="match status" value="1"/>
</dbReference>
<dbReference type="GO" id="GO:0009986">
    <property type="term" value="C:cell surface"/>
    <property type="evidence" value="ECO:0007669"/>
    <property type="project" value="UniProtKB-SubCell"/>
</dbReference>
<dbReference type="STRING" id="1167632.GCA_000286335_01205"/>
<dbReference type="PIRSF" id="PIRSF021292">
    <property type="entry name" value="Competence_ComGD"/>
    <property type="match status" value="1"/>
</dbReference>
<dbReference type="InterPro" id="IPR045584">
    <property type="entry name" value="Pilin-like"/>
</dbReference>
<proteinExistence type="predicted"/>